<evidence type="ECO:0000256" key="1">
    <source>
        <dbReference type="SAM" id="MobiDB-lite"/>
    </source>
</evidence>
<protein>
    <submittedName>
        <fullName evidence="2">Uncharacterized protein</fullName>
    </submittedName>
</protein>
<feature type="compositionally biased region" description="Polar residues" evidence="1">
    <location>
        <begin position="32"/>
        <end position="54"/>
    </location>
</feature>
<gene>
    <name evidence="2" type="ORF">PFISCL1PPCAC_26995</name>
</gene>
<evidence type="ECO:0000313" key="2">
    <source>
        <dbReference type="EMBL" id="GMT35698.1"/>
    </source>
</evidence>
<reference evidence="2" key="1">
    <citation type="submission" date="2023-10" db="EMBL/GenBank/DDBJ databases">
        <title>Genome assembly of Pristionchus species.</title>
        <authorList>
            <person name="Yoshida K."/>
            <person name="Sommer R.J."/>
        </authorList>
    </citation>
    <scope>NUCLEOTIDE SEQUENCE</scope>
    <source>
        <strain evidence="2">RS5133</strain>
    </source>
</reference>
<proteinExistence type="predicted"/>
<dbReference type="Proteomes" id="UP001432322">
    <property type="component" value="Unassembled WGS sequence"/>
</dbReference>
<keyword evidence="3" id="KW-1185">Reference proteome</keyword>
<feature type="compositionally biased region" description="Acidic residues" evidence="1">
    <location>
        <begin position="137"/>
        <end position="147"/>
    </location>
</feature>
<feature type="region of interest" description="Disordered" evidence="1">
    <location>
        <begin position="124"/>
        <end position="173"/>
    </location>
</feature>
<evidence type="ECO:0000313" key="3">
    <source>
        <dbReference type="Proteomes" id="UP001432322"/>
    </source>
</evidence>
<comment type="caution">
    <text evidence="2">The sequence shown here is derived from an EMBL/GenBank/DDBJ whole genome shotgun (WGS) entry which is preliminary data.</text>
</comment>
<dbReference type="AlphaFoldDB" id="A0AAV5WZR5"/>
<feature type="compositionally biased region" description="Basic and acidic residues" evidence="1">
    <location>
        <begin position="127"/>
        <end position="136"/>
    </location>
</feature>
<accession>A0AAV5WZR5</accession>
<organism evidence="2 3">
    <name type="scientific">Pristionchus fissidentatus</name>
    <dbReference type="NCBI Taxonomy" id="1538716"/>
    <lineage>
        <taxon>Eukaryota</taxon>
        <taxon>Metazoa</taxon>
        <taxon>Ecdysozoa</taxon>
        <taxon>Nematoda</taxon>
        <taxon>Chromadorea</taxon>
        <taxon>Rhabditida</taxon>
        <taxon>Rhabditina</taxon>
        <taxon>Diplogasteromorpha</taxon>
        <taxon>Diplogasteroidea</taxon>
        <taxon>Neodiplogasteridae</taxon>
        <taxon>Pristionchus</taxon>
    </lineage>
</organism>
<feature type="region of interest" description="Disordered" evidence="1">
    <location>
        <begin position="1"/>
        <end position="60"/>
    </location>
</feature>
<dbReference type="EMBL" id="BTSY01000007">
    <property type="protein sequence ID" value="GMT35698.1"/>
    <property type="molecule type" value="Genomic_DNA"/>
</dbReference>
<name>A0AAV5WZR5_9BILA</name>
<sequence>MDSPFERPQNPSPPPSSPSSPMEEHAFVFPSASHSLTRQPSFSLSSDGYETDSQLGDDVPLSLTTASSMESLPTDDASPFLLAAVNSRFFGGNTGKHAVMLNPTLSRYLITNRNWIAAMEDEDEIDGSEKRMRIEYEVESDDEEPTDESTFIGNSRDEDKHNQKSDDDDLYEF</sequence>
<feature type="compositionally biased region" description="Basic and acidic residues" evidence="1">
    <location>
        <begin position="155"/>
        <end position="165"/>
    </location>
</feature>